<comment type="caution">
    <text evidence="2">The sequence shown here is derived from an EMBL/GenBank/DDBJ whole genome shotgun (WGS) entry which is preliminary data.</text>
</comment>
<accession>A0A8J6EPX4</accession>
<dbReference type="EMBL" id="WNTK01000029">
    <property type="protein sequence ID" value="KAG9472960.1"/>
    <property type="molecule type" value="Genomic_DNA"/>
</dbReference>
<protein>
    <submittedName>
        <fullName evidence="2">Uncharacterized protein</fullName>
    </submittedName>
</protein>
<evidence type="ECO:0000313" key="3">
    <source>
        <dbReference type="Proteomes" id="UP000770717"/>
    </source>
</evidence>
<dbReference type="AlphaFoldDB" id="A0A8J6EPX4"/>
<gene>
    <name evidence="2" type="ORF">GDO78_015595</name>
</gene>
<feature type="compositionally biased region" description="Polar residues" evidence="1">
    <location>
        <begin position="110"/>
        <end position="119"/>
    </location>
</feature>
<proteinExistence type="predicted"/>
<organism evidence="2 3">
    <name type="scientific">Eleutherodactylus coqui</name>
    <name type="common">Puerto Rican coqui</name>
    <dbReference type="NCBI Taxonomy" id="57060"/>
    <lineage>
        <taxon>Eukaryota</taxon>
        <taxon>Metazoa</taxon>
        <taxon>Chordata</taxon>
        <taxon>Craniata</taxon>
        <taxon>Vertebrata</taxon>
        <taxon>Euteleostomi</taxon>
        <taxon>Amphibia</taxon>
        <taxon>Batrachia</taxon>
        <taxon>Anura</taxon>
        <taxon>Neobatrachia</taxon>
        <taxon>Hyloidea</taxon>
        <taxon>Eleutherodactylidae</taxon>
        <taxon>Eleutherodactylinae</taxon>
        <taxon>Eleutherodactylus</taxon>
        <taxon>Eleutherodactylus</taxon>
    </lineage>
</organism>
<dbReference type="Proteomes" id="UP000770717">
    <property type="component" value="Unassembled WGS sequence"/>
</dbReference>
<reference evidence="2" key="1">
    <citation type="thesis" date="2020" institute="ProQuest LLC" country="789 East Eisenhower Parkway, Ann Arbor, MI, USA">
        <title>Comparative Genomics and Chromosome Evolution.</title>
        <authorList>
            <person name="Mudd A.B."/>
        </authorList>
    </citation>
    <scope>NUCLEOTIDE SEQUENCE</scope>
    <source>
        <strain evidence="2">HN-11 Male</strain>
        <tissue evidence="2">Kidney and liver</tissue>
    </source>
</reference>
<name>A0A8J6EPX4_ELECQ</name>
<evidence type="ECO:0000256" key="1">
    <source>
        <dbReference type="SAM" id="MobiDB-lite"/>
    </source>
</evidence>
<keyword evidence="3" id="KW-1185">Reference proteome</keyword>
<sequence length="119" mass="13548">MVKITQLRLTGISERNSKVSILAGSEETSLQAIVKRPPVPLWSWKLSTHLAVKYEDWMYTKRLFIYCTVSVHNPWIPQQESLLLNKGNNQVGVYSKHSTEITASMEDGSEQGSEQDVRK</sequence>
<evidence type="ECO:0000313" key="2">
    <source>
        <dbReference type="EMBL" id="KAG9472960.1"/>
    </source>
</evidence>
<feature type="region of interest" description="Disordered" evidence="1">
    <location>
        <begin position="100"/>
        <end position="119"/>
    </location>
</feature>